<dbReference type="PANTHER" id="PTHR39328:SF1">
    <property type="entry name" value="BLL2871 PROTEIN"/>
    <property type="match status" value="1"/>
</dbReference>
<dbReference type="SUPFAM" id="SSF56235">
    <property type="entry name" value="N-terminal nucleophile aminohydrolases (Ntn hydrolases)"/>
    <property type="match status" value="1"/>
</dbReference>
<evidence type="ECO:0000313" key="1">
    <source>
        <dbReference type="EMBL" id="TDD71268.1"/>
    </source>
</evidence>
<dbReference type="Gene3D" id="3.60.20.10">
    <property type="entry name" value="Glutamine Phosphoribosylpyrophosphate, subunit 1, domain 1"/>
    <property type="match status" value="1"/>
</dbReference>
<dbReference type="EMBL" id="SMLB01000006">
    <property type="protein sequence ID" value="TDD71268.1"/>
    <property type="molecule type" value="Genomic_DNA"/>
</dbReference>
<comment type="caution">
    <text evidence="1">The sequence shown here is derived from an EMBL/GenBank/DDBJ whole genome shotgun (WGS) entry which is preliminary data.</text>
</comment>
<dbReference type="Pfam" id="PF06267">
    <property type="entry name" value="DUF1028"/>
    <property type="match status" value="1"/>
</dbReference>
<dbReference type="InterPro" id="IPR029055">
    <property type="entry name" value="Ntn_hydrolases_N"/>
</dbReference>
<dbReference type="InterPro" id="IPR010430">
    <property type="entry name" value="DUF1028"/>
</dbReference>
<gene>
    <name evidence="1" type="ORF">E1262_06555</name>
</gene>
<keyword evidence="2" id="KW-1185">Reference proteome</keyword>
<dbReference type="RefSeq" id="WP_132102334.1">
    <property type="nucleotide sequence ID" value="NZ_SMLB01000006.1"/>
</dbReference>
<proteinExistence type="predicted"/>
<dbReference type="Proteomes" id="UP000295217">
    <property type="component" value="Unassembled WGS sequence"/>
</dbReference>
<dbReference type="PANTHER" id="PTHR39328">
    <property type="entry name" value="BLL2871 PROTEIN"/>
    <property type="match status" value="1"/>
</dbReference>
<sequence>MTFSVLGTDGVAVGIAISSSSPAVAARCVHLRAGVGGAASQNVTDPRLGTQLLDALESGLAPEQALVEVVAGTPEADHRQLTVLDLTGASAVFSGAHALGVVGERRGRSVVSAGNLLAAPKVIDAAVQGFESAEGDLELRLLAALEAGLAAGGEAGPLHSAGLSVVRKVPWRETDLRVDWSDEPIRELRRLVELWLPQRDDYVIRALRPSDAPSYGVPGDE</sequence>
<name>A0A4R5AFC6_9ACTN</name>
<reference evidence="1 2" key="1">
    <citation type="submission" date="2019-02" db="EMBL/GenBank/DDBJ databases">
        <title>Draft genome sequences of novel Actinobacteria.</title>
        <authorList>
            <person name="Sahin N."/>
            <person name="Ay H."/>
            <person name="Saygin H."/>
        </authorList>
    </citation>
    <scope>NUCLEOTIDE SEQUENCE [LARGE SCALE GENOMIC DNA]</scope>
    <source>
        <strain evidence="1 2">8K307</strain>
    </source>
</reference>
<organism evidence="1 2">
    <name type="scientific">Jiangella aurantiaca</name>
    <dbReference type="NCBI Taxonomy" id="2530373"/>
    <lineage>
        <taxon>Bacteria</taxon>
        <taxon>Bacillati</taxon>
        <taxon>Actinomycetota</taxon>
        <taxon>Actinomycetes</taxon>
        <taxon>Jiangellales</taxon>
        <taxon>Jiangellaceae</taxon>
        <taxon>Jiangella</taxon>
    </lineage>
</organism>
<dbReference type="OrthoDB" id="9790012at2"/>
<evidence type="ECO:0000313" key="2">
    <source>
        <dbReference type="Proteomes" id="UP000295217"/>
    </source>
</evidence>
<accession>A0A4R5AFC6</accession>
<dbReference type="AlphaFoldDB" id="A0A4R5AFC6"/>
<protein>
    <submittedName>
        <fullName evidence="1">DUF1028 domain-containing protein</fullName>
    </submittedName>
</protein>